<evidence type="ECO:0000259" key="3">
    <source>
        <dbReference type="Pfam" id="PF25598"/>
    </source>
</evidence>
<accession>A0A9Q1JGF3</accession>
<dbReference type="PANTHER" id="PTHR23315">
    <property type="entry name" value="U BOX DOMAIN-CONTAINING"/>
    <property type="match status" value="1"/>
</dbReference>
<dbReference type="InterPro" id="IPR000225">
    <property type="entry name" value="Armadillo"/>
</dbReference>
<evidence type="ECO:0000256" key="2">
    <source>
        <dbReference type="ARBA" id="ARBA00022786"/>
    </source>
</evidence>
<dbReference type="PANTHER" id="PTHR23315:SF238">
    <property type="entry name" value="ARM REPEAT SUPERFAMILY PROTEIN"/>
    <property type="match status" value="1"/>
</dbReference>
<dbReference type="SMART" id="SM00185">
    <property type="entry name" value="ARM"/>
    <property type="match status" value="3"/>
</dbReference>
<protein>
    <recommendedName>
        <fullName evidence="3">U-box domain-containing protein</fullName>
    </recommendedName>
</protein>
<gene>
    <name evidence="4" type="ORF">Cgig2_024310</name>
</gene>
<keyword evidence="2" id="KW-0833">Ubl conjugation pathway</keyword>
<proteinExistence type="predicted"/>
<dbReference type="SUPFAM" id="SSF48371">
    <property type="entry name" value="ARM repeat"/>
    <property type="match status" value="1"/>
</dbReference>
<keyword evidence="5" id="KW-1185">Reference proteome</keyword>
<feature type="domain" description="U-box" evidence="3">
    <location>
        <begin position="11"/>
        <end position="294"/>
    </location>
</feature>
<comment type="caution">
    <text evidence="4">The sequence shown here is derived from an EMBL/GenBank/DDBJ whole genome shotgun (WGS) entry which is preliminary data.</text>
</comment>
<evidence type="ECO:0000256" key="1">
    <source>
        <dbReference type="ARBA" id="ARBA00022737"/>
    </source>
</evidence>
<dbReference type="EMBL" id="JAKOGI010002842">
    <property type="protein sequence ID" value="KAJ8421234.1"/>
    <property type="molecule type" value="Genomic_DNA"/>
</dbReference>
<dbReference type="FunFam" id="1.25.10.10:FF:000561">
    <property type="entry name" value="ARM repeat superfamily protein"/>
    <property type="match status" value="1"/>
</dbReference>
<reference evidence="4" key="1">
    <citation type="submission" date="2022-04" db="EMBL/GenBank/DDBJ databases">
        <title>Carnegiea gigantea Genome sequencing and assembly v2.</title>
        <authorList>
            <person name="Copetti D."/>
            <person name="Sanderson M.J."/>
            <person name="Burquez A."/>
            <person name="Wojciechowski M.F."/>
        </authorList>
    </citation>
    <scope>NUCLEOTIDE SEQUENCE</scope>
    <source>
        <strain evidence="4">SGP5-SGP5p</strain>
        <tissue evidence="4">Aerial part</tissue>
    </source>
</reference>
<dbReference type="Gene3D" id="1.25.10.10">
    <property type="entry name" value="Leucine-rich Repeat Variant"/>
    <property type="match status" value="1"/>
</dbReference>
<keyword evidence="1" id="KW-0677">Repeat</keyword>
<dbReference type="Pfam" id="PF25598">
    <property type="entry name" value="ARM_PUB"/>
    <property type="match status" value="1"/>
</dbReference>
<dbReference type="InterPro" id="IPR016024">
    <property type="entry name" value="ARM-type_fold"/>
</dbReference>
<dbReference type="InterPro" id="IPR058678">
    <property type="entry name" value="ARM_PUB"/>
</dbReference>
<dbReference type="InterPro" id="IPR011989">
    <property type="entry name" value="ARM-like"/>
</dbReference>
<evidence type="ECO:0000313" key="5">
    <source>
        <dbReference type="Proteomes" id="UP001153076"/>
    </source>
</evidence>
<name>A0A9Q1JGF3_9CARY</name>
<sequence length="353" mass="38078">MEVKRRTAKSLISKLGSVSEQARIAALCELRLLTKTDPEIRPIIAEEGAIPYIADTLYSSEPLAQENATATLLNLSISCRDALMCTRDVLDALSHALSYHTLHRPAAVQAAAATIYSLAVDENFRQIVGSKRDILYALVDIIRNPNSPNRSVKDALKALFGISLCPMNRAAMVELGAVEVLFGLVVKAGRVGLVEDATAVIAQIAGAEGSLATFRRVAGVRVLVDLIDPSTGSSLRIKENAVSGLLNLVQCGGEVVGEEIREMGLGSIFDGLDEVAQTGSNKGRKRADALMKILENGRIVEESGFRSRNEIHHRGSDSYSEDRGYGQPSASLLLFCFQHLNCNFRANLICSVL</sequence>
<organism evidence="4 5">
    <name type="scientific">Carnegiea gigantea</name>
    <dbReference type="NCBI Taxonomy" id="171969"/>
    <lineage>
        <taxon>Eukaryota</taxon>
        <taxon>Viridiplantae</taxon>
        <taxon>Streptophyta</taxon>
        <taxon>Embryophyta</taxon>
        <taxon>Tracheophyta</taxon>
        <taxon>Spermatophyta</taxon>
        <taxon>Magnoliopsida</taxon>
        <taxon>eudicotyledons</taxon>
        <taxon>Gunneridae</taxon>
        <taxon>Pentapetalae</taxon>
        <taxon>Caryophyllales</taxon>
        <taxon>Cactineae</taxon>
        <taxon>Cactaceae</taxon>
        <taxon>Cactoideae</taxon>
        <taxon>Echinocereeae</taxon>
        <taxon>Carnegiea</taxon>
    </lineage>
</organism>
<evidence type="ECO:0000313" key="4">
    <source>
        <dbReference type="EMBL" id="KAJ8421234.1"/>
    </source>
</evidence>
<dbReference type="Proteomes" id="UP001153076">
    <property type="component" value="Unassembled WGS sequence"/>
</dbReference>
<dbReference type="AlphaFoldDB" id="A0A9Q1JGF3"/>
<dbReference type="OrthoDB" id="7537227at2759"/>